<comment type="caution">
    <text evidence="2">The sequence shown here is derived from an EMBL/GenBank/DDBJ whole genome shotgun (WGS) entry which is preliminary data.</text>
</comment>
<protein>
    <submittedName>
        <fullName evidence="2">Uncharacterized protein</fullName>
    </submittedName>
</protein>
<dbReference type="AlphaFoldDB" id="A0A388K3H7"/>
<dbReference type="Proteomes" id="UP000265515">
    <property type="component" value="Unassembled WGS sequence"/>
</dbReference>
<accession>A0A388K3H7</accession>
<sequence length="172" mass="18937">MTSAYMDARSRRDVPRLLKIIAVVQKDLSQLEKVLKNDLGSGGVKWCQVTLVHAQALIREATFCLQYIDTDGRADKFLKYGMEFLRAIALIASGDDFEVLAACTDSEDDGDDDKGKLFMSEDDGDDGEGELFMSHNPNVSTPSTENPRPIPLMSLLGPARKLLGDLSLDWPA</sequence>
<organism evidence="2 3">
    <name type="scientific">Chara braunii</name>
    <name type="common">Braun's stonewort</name>
    <dbReference type="NCBI Taxonomy" id="69332"/>
    <lineage>
        <taxon>Eukaryota</taxon>
        <taxon>Viridiplantae</taxon>
        <taxon>Streptophyta</taxon>
        <taxon>Charophyceae</taxon>
        <taxon>Charales</taxon>
        <taxon>Characeae</taxon>
        <taxon>Chara</taxon>
    </lineage>
</organism>
<evidence type="ECO:0000313" key="2">
    <source>
        <dbReference type="EMBL" id="GBG64559.1"/>
    </source>
</evidence>
<dbReference type="EMBL" id="BFEA01000051">
    <property type="protein sequence ID" value="GBG64559.1"/>
    <property type="molecule type" value="Genomic_DNA"/>
</dbReference>
<name>A0A388K3H7_CHABU</name>
<evidence type="ECO:0000256" key="1">
    <source>
        <dbReference type="SAM" id="MobiDB-lite"/>
    </source>
</evidence>
<feature type="compositionally biased region" description="Acidic residues" evidence="1">
    <location>
        <begin position="120"/>
        <end position="129"/>
    </location>
</feature>
<evidence type="ECO:0000313" key="3">
    <source>
        <dbReference type="Proteomes" id="UP000265515"/>
    </source>
</evidence>
<reference evidence="2 3" key="1">
    <citation type="journal article" date="2018" name="Cell">
        <title>The Chara Genome: Secondary Complexity and Implications for Plant Terrestrialization.</title>
        <authorList>
            <person name="Nishiyama T."/>
            <person name="Sakayama H."/>
            <person name="Vries J.D."/>
            <person name="Buschmann H."/>
            <person name="Saint-Marcoux D."/>
            <person name="Ullrich K.K."/>
            <person name="Haas F.B."/>
            <person name="Vanderstraeten L."/>
            <person name="Becker D."/>
            <person name="Lang D."/>
            <person name="Vosolsobe S."/>
            <person name="Rombauts S."/>
            <person name="Wilhelmsson P.K.I."/>
            <person name="Janitza P."/>
            <person name="Kern R."/>
            <person name="Heyl A."/>
            <person name="Rumpler F."/>
            <person name="Villalobos L.I.A.C."/>
            <person name="Clay J.M."/>
            <person name="Skokan R."/>
            <person name="Toyoda A."/>
            <person name="Suzuki Y."/>
            <person name="Kagoshima H."/>
            <person name="Schijlen E."/>
            <person name="Tajeshwar N."/>
            <person name="Catarino B."/>
            <person name="Hetherington A.J."/>
            <person name="Saltykova A."/>
            <person name="Bonnot C."/>
            <person name="Breuninger H."/>
            <person name="Symeonidi A."/>
            <person name="Radhakrishnan G.V."/>
            <person name="Van Nieuwerburgh F."/>
            <person name="Deforce D."/>
            <person name="Chang C."/>
            <person name="Karol K.G."/>
            <person name="Hedrich R."/>
            <person name="Ulvskov P."/>
            <person name="Glockner G."/>
            <person name="Delwiche C.F."/>
            <person name="Petrasek J."/>
            <person name="Van de Peer Y."/>
            <person name="Friml J."/>
            <person name="Beilby M."/>
            <person name="Dolan L."/>
            <person name="Kohara Y."/>
            <person name="Sugano S."/>
            <person name="Fujiyama A."/>
            <person name="Delaux P.-M."/>
            <person name="Quint M."/>
            <person name="TheiBen G."/>
            <person name="Hagemann M."/>
            <person name="Harholt J."/>
            <person name="Dunand C."/>
            <person name="Zachgo S."/>
            <person name="Langdale J."/>
            <person name="Maumus F."/>
            <person name="Straeten D.V.D."/>
            <person name="Gould S.B."/>
            <person name="Rensing S.A."/>
        </authorList>
    </citation>
    <scope>NUCLEOTIDE SEQUENCE [LARGE SCALE GENOMIC DNA]</scope>
    <source>
        <strain evidence="2 3">S276</strain>
    </source>
</reference>
<feature type="compositionally biased region" description="Polar residues" evidence="1">
    <location>
        <begin position="135"/>
        <end position="146"/>
    </location>
</feature>
<feature type="region of interest" description="Disordered" evidence="1">
    <location>
        <begin position="106"/>
        <end position="151"/>
    </location>
</feature>
<keyword evidence="3" id="KW-1185">Reference proteome</keyword>
<gene>
    <name evidence="2" type="ORF">CBR_g45253</name>
</gene>
<proteinExistence type="predicted"/>
<dbReference type="Gramene" id="GBG64559">
    <property type="protein sequence ID" value="GBG64559"/>
    <property type="gene ID" value="CBR_g45253"/>
</dbReference>